<evidence type="ECO:0000256" key="1">
    <source>
        <dbReference type="ARBA" id="ARBA00009500"/>
    </source>
</evidence>
<dbReference type="GO" id="GO:0004867">
    <property type="term" value="F:serine-type endopeptidase inhibitor activity"/>
    <property type="evidence" value="ECO:0007669"/>
    <property type="project" value="InterPro"/>
</dbReference>
<comment type="similarity">
    <text evidence="1 2">Belongs to the serpin family.</text>
</comment>
<dbReference type="WBParaSite" id="PDA_v2.g11861.t1">
    <property type="protein sequence ID" value="PDA_v2.g11861.t1"/>
    <property type="gene ID" value="PDA_v2.g11861"/>
</dbReference>
<dbReference type="InterPro" id="IPR042178">
    <property type="entry name" value="Serpin_sf_1"/>
</dbReference>
<dbReference type="Gene3D" id="3.30.497.10">
    <property type="entry name" value="Antithrombin, subunit I, domain 2"/>
    <property type="match status" value="2"/>
</dbReference>
<dbReference type="SUPFAM" id="SSF56574">
    <property type="entry name" value="Serpins"/>
    <property type="match status" value="1"/>
</dbReference>
<feature type="domain" description="Serpin" evidence="3">
    <location>
        <begin position="11"/>
        <end position="386"/>
    </location>
</feature>
<reference evidence="5" key="1">
    <citation type="submission" date="2022-11" db="UniProtKB">
        <authorList>
            <consortium name="WormBaseParasite"/>
        </authorList>
    </citation>
    <scope>IDENTIFICATION</scope>
</reference>
<evidence type="ECO:0000256" key="2">
    <source>
        <dbReference type="RuleBase" id="RU000411"/>
    </source>
</evidence>
<dbReference type="InterPro" id="IPR000215">
    <property type="entry name" value="Serpin_fam"/>
</dbReference>
<dbReference type="Proteomes" id="UP000887578">
    <property type="component" value="Unplaced"/>
</dbReference>
<organism evidence="4 5">
    <name type="scientific">Panagrolaimus davidi</name>
    <dbReference type="NCBI Taxonomy" id="227884"/>
    <lineage>
        <taxon>Eukaryota</taxon>
        <taxon>Metazoa</taxon>
        <taxon>Ecdysozoa</taxon>
        <taxon>Nematoda</taxon>
        <taxon>Chromadorea</taxon>
        <taxon>Rhabditida</taxon>
        <taxon>Tylenchina</taxon>
        <taxon>Panagrolaimomorpha</taxon>
        <taxon>Panagrolaimoidea</taxon>
        <taxon>Panagrolaimidae</taxon>
        <taxon>Panagrolaimus</taxon>
    </lineage>
</organism>
<dbReference type="CDD" id="cd00172">
    <property type="entry name" value="serpin"/>
    <property type="match status" value="1"/>
</dbReference>
<proteinExistence type="inferred from homology"/>
<protein>
    <submittedName>
        <fullName evidence="5">Serpin domain-containing protein</fullName>
    </submittedName>
</protein>
<sequence length="411" mass="46636">MSFEDEVNFCINFLKAQDVSEKSCVYSPISLLNSLAMVYAGCDGNTAKEIENVIGKGKIKDEIINYYSNYIKRHKAVKEDGDDKIVATLLSEGSGAKSSSYSLSDTTEANTKLIKDDEPVKFKVNATNKLFVDISIKVLDSFIEIINQKFDGEIHLVNFKEKNSEAVNQISKFVNDTTNQLIYRESQGVNVETKIILLNETYFIGRWATPFISREKGTFYSKIPREIDFMQKDKVCNYIEGDDWKCVGIPYKGWNIWMFVILPNENDGLQGLINKMDYSLLMECTIGYYVTIPAFEICGNYDLVNNLSELGIHDLSNPSDCNLSKMIDKTSCGCYVYKAIHRSAIKIDEYGTGVGSIRRDDKFPGVMTEEFKADHPFMYCIASVDKSDYEENDDFYAQKLPTEILFTGVFC</sequence>
<dbReference type="InterPro" id="IPR023796">
    <property type="entry name" value="Serpin_dom"/>
</dbReference>
<dbReference type="AlphaFoldDB" id="A0A914P3J1"/>
<dbReference type="GO" id="GO:0005615">
    <property type="term" value="C:extracellular space"/>
    <property type="evidence" value="ECO:0007669"/>
    <property type="project" value="InterPro"/>
</dbReference>
<evidence type="ECO:0000313" key="4">
    <source>
        <dbReference type="Proteomes" id="UP000887578"/>
    </source>
</evidence>
<dbReference type="InterPro" id="IPR036186">
    <property type="entry name" value="Serpin_sf"/>
</dbReference>
<evidence type="ECO:0000259" key="3">
    <source>
        <dbReference type="SMART" id="SM00093"/>
    </source>
</evidence>
<evidence type="ECO:0000313" key="5">
    <source>
        <dbReference type="WBParaSite" id="PDA_v2.g11861.t1"/>
    </source>
</evidence>
<dbReference type="Pfam" id="PF00079">
    <property type="entry name" value="Serpin"/>
    <property type="match status" value="1"/>
</dbReference>
<dbReference type="SMART" id="SM00093">
    <property type="entry name" value="SERPIN"/>
    <property type="match status" value="1"/>
</dbReference>
<dbReference type="InterPro" id="IPR042185">
    <property type="entry name" value="Serpin_sf_2"/>
</dbReference>
<dbReference type="PANTHER" id="PTHR11461">
    <property type="entry name" value="SERINE PROTEASE INHIBITOR, SERPIN"/>
    <property type="match status" value="1"/>
</dbReference>
<dbReference type="Gene3D" id="2.30.39.10">
    <property type="entry name" value="Alpha-1-antitrypsin, domain 1"/>
    <property type="match status" value="1"/>
</dbReference>
<accession>A0A914P3J1</accession>
<dbReference type="PANTHER" id="PTHR11461:SF211">
    <property type="entry name" value="GH10112P-RELATED"/>
    <property type="match status" value="1"/>
</dbReference>
<name>A0A914P3J1_9BILA</name>
<keyword evidence="4" id="KW-1185">Reference proteome</keyword>